<feature type="region of interest" description="Disordered" evidence="1">
    <location>
        <begin position="1"/>
        <end position="21"/>
    </location>
</feature>
<proteinExistence type="predicted"/>
<dbReference type="EMBL" id="CP030139">
    <property type="protein sequence ID" value="AZB73026.1"/>
    <property type="molecule type" value="Genomic_DNA"/>
</dbReference>
<dbReference type="RefSeq" id="WP_208673408.1">
    <property type="nucleotide sequence ID" value="NZ_CP030139.2"/>
</dbReference>
<sequence length="127" mass="14257">MAAPQVRSASPRDRRPVTVTQASTAKATGEWLWLEPTVKLTLLFAVAALLSTSGLRLLQSAATRLERLQELDAELQLTERRVQILKNDFARVFSTAEARTVMQEQGNWIQPGQKRIVWQEASPESSR</sequence>
<evidence type="ECO:0000313" key="2">
    <source>
        <dbReference type="EMBL" id="AZB73026.1"/>
    </source>
</evidence>
<name>A0AAN1UUX1_SYNEL</name>
<dbReference type="AlphaFoldDB" id="A0AAN1UUX1"/>
<reference evidence="2 3" key="1">
    <citation type="journal article" date="2018" name="Sci. Rep.">
        <title>Genome Features and Biochemical Characteristics of a Robust, Fast Growing and Naturally Transformable Cyanobacterium Synechococcus elongatus PCC 11801 Isolated from India.</title>
        <authorList>
            <person name="Jaiswal D."/>
            <person name="Sengupta A."/>
            <person name="Sohoni S."/>
            <person name="Sengupta S."/>
            <person name="Phadnavis A.G."/>
            <person name="Pakrasi H.B."/>
            <person name="Wangikar P.P."/>
        </authorList>
    </citation>
    <scope>NUCLEOTIDE SEQUENCE [LARGE SCALE GENOMIC DNA]</scope>
    <source>
        <strain evidence="2 3">PCC 11801</strain>
    </source>
</reference>
<evidence type="ECO:0000256" key="1">
    <source>
        <dbReference type="SAM" id="MobiDB-lite"/>
    </source>
</evidence>
<organism evidence="2 3">
    <name type="scientific">Synechococcus elongatus PCC 11801</name>
    <dbReference type="NCBI Taxonomy" id="2219813"/>
    <lineage>
        <taxon>Bacteria</taxon>
        <taxon>Bacillati</taxon>
        <taxon>Cyanobacteriota</taxon>
        <taxon>Cyanophyceae</taxon>
        <taxon>Synechococcales</taxon>
        <taxon>Synechococcaceae</taxon>
        <taxon>Synechococcus</taxon>
    </lineage>
</organism>
<gene>
    <name evidence="2" type="ORF">DOP62_10105</name>
</gene>
<accession>A0AAN1UUX1</accession>
<protein>
    <submittedName>
        <fullName evidence="2">Uncharacterized protein</fullName>
    </submittedName>
</protein>
<evidence type="ECO:0000313" key="3">
    <source>
        <dbReference type="Proteomes" id="UP000267249"/>
    </source>
</evidence>
<dbReference type="Proteomes" id="UP000267249">
    <property type="component" value="Chromosome"/>
</dbReference>